<comment type="caution">
    <text evidence="2">The sequence shown here is derived from an EMBL/GenBank/DDBJ whole genome shotgun (WGS) entry which is preliminary data.</text>
</comment>
<gene>
    <name evidence="2" type="ORF">KCH_72650</name>
</gene>
<dbReference type="HOGENOM" id="CLU_2369118_0_0_11"/>
<evidence type="ECO:0000313" key="3">
    <source>
        <dbReference type="Proteomes" id="UP000027178"/>
    </source>
</evidence>
<proteinExistence type="predicted"/>
<keyword evidence="3" id="KW-1185">Reference proteome</keyword>
<dbReference type="AlphaFoldDB" id="A0A066YIC1"/>
<organism evidence="2 3">
    <name type="scientific">Kitasatospora cheerisanensis KCTC 2395</name>
    <dbReference type="NCBI Taxonomy" id="1348663"/>
    <lineage>
        <taxon>Bacteria</taxon>
        <taxon>Bacillati</taxon>
        <taxon>Actinomycetota</taxon>
        <taxon>Actinomycetes</taxon>
        <taxon>Kitasatosporales</taxon>
        <taxon>Streptomycetaceae</taxon>
        <taxon>Kitasatospora</taxon>
    </lineage>
</organism>
<protein>
    <submittedName>
        <fullName evidence="2">Uncharacterized protein</fullName>
    </submittedName>
</protein>
<feature type="compositionally biased region" description="Basic and acidic residues" evidence="1">
    <location>
        <begin position="22"/>
        <end position="35"/>
    </location>
</feature>
<feature type="region of interest" description="Disordered" evidence="1">
    <location>
        <begin position="22"/>
        <end position="72"/>
    </location>
</feature>
<dbReference type="Proteomes" id="UP000027178">
    <property type="component" value="Unassembled WGS sequence"/>
</dbReference>
<sequence length="95" mass="10319">MARIELHGPEHAKHFLAPHRRVGERLRHQPRNEPCRRRHHRHSVAPSARPSPPESYRPGCPRGGQPPVRGVMGCTPVPAVPVSIGPAPSGGPPHG</sequence>
<accession>A0A066YIC1</accession>
<reference evidence="2 3" key="1">
    <citation type="submission" date="2014-05" db="EMBL/GenBank/DDBJ databases">
        <title>Draft Genome Sequence of Kitasatospora cheerisanensis KCTC 2395.</title>
        <authorList>
            <person name="Nam D.H."/>
        </authorList>
    </citation>
    <scope>NUCLEOTIDE SEQUENCE [LARGE SCALE GENOMIC DNA]</scope>
    <source>
        <strain evidence="2 3">KCTC 2395</strain>
    </source>
</reference>
<evidence type="ECO:0000313" key="2">
    <source>
        <dbReference type="EMBL" id="KDN80912.1"/>
    </source>
</evidence>
<name>A0A066YIC1_9ACTN</name>
<evidence type="ECO:0000256" key="1">
    <source>
        <dbReference type="SAM" id="MobiDB-lite"/>
    </source>
</evidence>
<dbReference type="EMBL" id="JNBY01000158">
    <property type="protein sequence ID" value="KDN80912.1"/>
    <property type="molecule type" value="Genomic_DNA"/>
</dbReference>
<dbReference type="PATRIC" id="fig|1348663.4.peg.7025"/>